<comment type="caution">
    <text evidence="2">The sequence shown here is derived from an EMBL/GenBank/DDBJ whole genome shotgun (WGS) entry which is preliminary data.</text>
</comment>
<evidence type="ECO:0000256" key="1">
    <source>
        <dbReference type="SAM" id="MobiDB-lite"/>
    </source>
</evidence>
<gene>
    <name evidence="2" type="ORF">BCR33DRAFT_854715</name>
</gene>
<feature type="compositionally biased region" description="Basic and acidic residues" evidence="1">
    <location>
        <begin position="374"/>
        <end position="415"/>
    </location>
</feature>
<proteinExistence type="predicted"/>
<reference evidence="2 3" key="1">
    <citation type="submission" date="2016-07" db="EMBL/GenBank/DDBJ databases">
        <title>Pervasive Adenine N6-methylation of Active Genes in Fungi.</title>
        <authorList>
            <consortium name="DOE Joint Genome Institute"/>
            <person name="Mondo S.J."/>
            <person name="Dannebaum R.O."/>
            <person name="Kuo R.C."/>
            <person name="Labutti K."/>
            <person name="Haridas S."/>
            <person name="Kuo A."/>
            <person name="Salamov A."/>
            <person name="Ahrendt S.R."/>
            <person name="Lipzen A."/>
            <person name="Sullivan W."/>
            <person name="Andreopoulos W.B."/>
            <person name="Clum A."/>
            <person name="Lindquist E."/>
            <person name="Daum C."/>
            <person name="Ramamoorthy G.K."/>
            <person name="Gryganskyi A."/>
            <person name="Culley D."/>
            <person name="Magnuson J.K."/>
            <person name="James T.Y."/>
            <person name="O'Malley M.A."/>
            <person name="Stajich J.E."/>
            <person name="Spatafora J.W."/>
            <person name="Visel A."/>
            <person name="Grigoriev I.V."/>
        </authorList>
    </citation>
    <scope>NUCLEOTIDE SEQUENCE [LARGE SCALE GENOMIC DNA]</scope>
    <source>
        <strain evidence="2 3">JEL800</strain>
    </source>
</reference>
<feature type="compositionally biased region" description="Polar residues" evidence="1">
    <location>
        <begin position="296"/>
        <end position="320"/>
    </location>
</feature>
<feature type="compositionally biased region" description="Polar residues" evidence="1">
    <location>
        <begin position="353"/>
        <end position="373"/>
    </location>
</feature>
<feature type="region of interest" description="Disordered" evidence="1">
    <location>
        <begin position="493"/>
        <end position="574"/>
    </location>
</feature>
<dbReference type="AlphaFoldDB" id="A0A1Y2BRS1"/>
<feature type="compositionally biased region" description="Basic and acidic residues" evidence="1">
    <location>
        <begin position="341"/>
        <end position="352"/>
    </location>
</feature>
<feature type="compositionally biased region" description="Low complexity" evidence="1">
    <location>
        <begin position="54"/>
        <end position="82"/>
    </location>
</feature>
<name>A0A1Y2BRS1_9FUNG</name>
<feature type="compositionally biased region" description="Polar residues" evidence="1">
    <location>
        <begin position="328"/>
        <end position="338"/>
    </location>
</feature>
<accession>A0A1Y2BRS1</accession>
<dbReference type="Proteomes" id="UP000193642">
    <property type="component" value="Unassembled WGS sequence"/>
</dbReference>
<sequence length="908" mass="99860">MAATPRAIAIAAEDGALKSSSPLSMDEFNIASNDYLARKAAVARPLDSNTDSNASTATTTTTTTTTSTSTEATTTTATATATEGDRVFVEDTPPKSVVLPKKKNKASKLFGANLTQMTQKLPANDIAKVIEKVSVKQKAPLPLPPRPSQPALIPLPTKVLPVKQDPQRSSASATAFLNRLIPANPTSPKVAKLNKQTSGMSDTSDDSLLTYDTSEAVLNGQQSMPTRSNSSLQELPSNTTRPPLPPTISKPSYPKERVEVPKGAGKKISQPQNDNLKDQHTTPTQSSTAKIALHQPFSTRSKAWTDSVTPSIQRPTLNRETPSDQKGGASTSNQSSLLSRGEQEPKSKKVKTDTSLLTTPSARVTSSSAATKDSVNDAEQKPKRELVPKVGYYDDKKKKDPSVLKPLKEKKEPSKVEVPQFLEQSMARDQPMEVDEPNAQDMAKLERPKVEQQFDEYDTKRRTGSPTVKELAAATTKAMKEIEALVPVKSVTAPAIRSDREPDEDDELMMDTSEWLLSSAPASAPNTSKPKKKKSIVVSNYDEFSSSLPMEEETTASVNANKKRSREAEPKFLDDHDTDDGYLKWCGLNVMRGEFVFATWTIPQTQSDGDNEKKGKKAKEKRKLYYPCQVINYDPVATLFQLTAPPDQPQPPALYREEFFTRVDPEFLTCKLHPEALSPYYEDDSNQTKIHQVPEPLLSQLTSLLPILQQILDGTHPSLHMDAYNRGDTKLLQGLSLNRTINCVVEALPPALREFADARGLELGAEFSGGEAMETCVEEFLSKALRFPKDATAVEETPVVIPTAGSENSNEFEFEVGVRRRKRGHAGDGGDEKSLSEMLRRDRLMVWVVIPELGKRLSALRRRVAEDEMKRVDRMKGDAMAVDADANLVAMTASSRVGKRKKVDWVKR</sequence>
<feature type="compositionally biased region" description="Polar residues" evidence="1">
    <location>
        <begin position="219"/>
        <end position="241"/>
    </location>
</feature>
<dbReference type="OrthoDB" id="2161517at2759"/>
<keyword evidence="3" id="KW-1185">Reference proteome</keyword>
<feature type="compositionally biased region" description="Basic and acidic residues" evidence="1">
    <location>
        <begin position="443"/>
        <end position="461"/>
    </location>
</feature>
<feature type="region of interest" description="Disordered" evidence="1">
    <location>
        <begin position="178"/>
        <end position="468"/>
    </location>
</feature>
<evidence type="ECO:0000313" key="3">
    <source>
        <dbReference type="Proteomes" id="UP000193642"/>
    </source>
</evidence>
<evidence type="ECO:0000313" key="2">
    <source>
        <dbReference type="EMBL" id="ORY37424.1"/>
    </source>
</evidence>
<feature type="compositionally biased region" description="Low complexity" evidence="1">
    <location>
        <begin position="197"/>
        <end position="214"/>
    </location>
</feature>
<feature type="region of interest" description="Disordered" evidence="1">
    <location>
        <begin position="44"/>
        <end position="92"/>
    </location>
</feature>
<organism evidence="2 3">
    <name type="scientific">Rhizoclosmatium globosum</name>
    <dbReference type="NCBI Taxonomy" id="329046"/>
    <lineage>
        <taxon>Eukaryota</taxon>
        <taxon>Fungi</taxon>
        <taxon>Fungi incertae sedis</taxon>
        <taxon>Chytridiomycota</taxon>
        <taxon>Chytridiomycota incertae sedis</taxon>
        <taxon>Chytridiomycetes</taxon>
        <taxon>Chytridiales</taxon>
        <taxon>Chytriomycetaceae</taxon>
        <taxon>Rhizoclosmatium</taxon>
    </lineage>
</organism>
<feature type="compositionally biased region" description="Basic and acidic residues" evidence="1">
    <location>
        <begin position="83"/>
        <end position="92"/>
    </location>
</feature>
<dbReference type="EMBL" id="MCGO01000050">
    <property type="protein sequence ID" value="ORY37424.1"/>
    <property type="molecule type" value="Genomic_DNA"/>
</dbReference>
<feature type="compositionally biased region" description="Low complexity" evidence="1">
    <location>
        <begin position="518"/>
        <end position="528"/>
    </location>
</feature>
<protein>
    <submittedName>
        <fullName evidence="2">Uncharacterized protein</fullName>
    </submittedName>
</protein>